<dbReference type="EMBL" id="BAAFRS010000285">
    <property type="protein sequence ID" value="GAB1226353.1"/>
    <property type="molecule type" value="Genomic_DNA"/>
</dbReference>
<dbReference type="EMBL" id="BAAFRS010000126">
    <property type="protein sequence ID" value="GAB1222984.1"/>
    <property type="molecule type" value="Genomic_DNA"/>
</dbReference>
<evidence type="ECO:0000313" key="1">
    <source>
        <dbReference type="EMBL" id="GAB1222984.1"/>
    </source>
</evidence>
<gene>
    <name evidence="1" type="ORF">ENUP19_0126G0049</name>
    <name evidence="2" type="ORF">ENUP19_0285G0002</name>
</gene>
<keyword evidence="3" id="KW-1185">Reference proteome</keyword>
<protein>
    <submittedName>
        <fullName evidence="2">Uncharacterized protein</fullName>
    </submittedName>
</protein>
<name>A0ABQ0DUA7_9EUKA</name>
<evidence type="ECO:0000313" key="2">
    <source>
        <dbReference type="EMBL" id="GAB1226353.1"/>
    </source>
</evidence>
<proteinExistence type="predicted"/>
<organism evidence="2 3">
    <name type="scientific">Entamoeba nuttalli</name>
    <dbReference type="NCBI Taxonomy" id="412467"/>
    <lineage>
        <taxon>Eukaryota</taxon>
        <taxon>Amoebozoa</taxon>
        <taxon>Evosea</taxon>
        <taxon>Archamoebae</taxon>
        <taxon>Mastigamoebida</taxon>
        <taxon>Entamoebidae</taxon>
        <taxon>Entamoeba</taxon>
    </lineage>
</organism>
<dbReference type="Proteomes" id="UP001628156">
    <property type="component" value="Unassembled WGS sequence"/>
</dbReference>
<comment type="caution">
    <text evidence="2">The sequence shown here is derived from an EMBL/GenBank/DDBJ whole genome shotgun (WGS) entry which is preliminary data.</text>
</comment>
<reference evidence="2 3" key="1">
    <citation type="journal article" date="2019" name="PLoS Negl. Trop. Dis.">
        <title>Whole genome sequencing of Entamoeba nuttalli reveals mammalian host-related molecular signatures and a novel octapeptide-repeat surface protein.</title>
        <authorList>
            <person name="Tanaka M."/>
            <person name="Makiuchi T."/>
            <person name="Komiyama T."/>
            <person name="Shiina T."/>
            <person name="Osaki K."/>
            <person name="Tachibana H."/>
        </authorList>
    </citation>
    <scope>NUCLEOTIDE SEQUENCE [LARGE SCALE GENOMIC DNA]</scope>
    <source>
        <strain evidence="2 3">P19-061405</strain>
    </source>
</reference>
<evidence type="ECO:0000313" key="3">
    <source>
        <dbReference type="Proteomes" id="UP001628156"/>
    </source>
</evidence>
<sequence length="211" mass="24861">MNSKPQSAFIRKILIRQERTSENVETWHYPEDISKKVEEEIEINPSKKVLNLIDIATQMKKFPFQGKTKKYFVGYCIIVMKILYRCCKMKEKINNTIVFKQSISQMLGIDYNQAIKTFIEIRNLIYSEQNLGKCNRKKGKSRKSDYKSLIEKQIRIPNPTSKKPVKNINTEKSLPVMIDHLDRAIQCERFSYGPRRERAMSLQSMIDEIQC</sequence>
<reference evidence="2" key="2">
    <citation type="submission" date="2024-08" db="EMBL/GenBank/DDBJ databases">
        <title>Draft genome assembly of Entamoeba nuttalli using a combination of long-read and short-read sequencing data.</title>
        <authorList>
            <person name="Tanaka M."/>
            <person name="Tachibana H."/>
        </authorList>
    </citation>
    <scope>NUCLEOTIDE SEQUENCE</scope>
    <source>
        <strain evidence="2">P19-061405</strain>
    </source>
</reference>
<accession>A0ABQ0DUA7</accession>